<keyword evidence="3" id="KW-1185">Reference proteome</keyword>
<evidence type="ECO:0000313" key="3">
    <source>
        <dbReference type="Proteomes" id="UP001501221"/>
    </source>
</evidence>
<feature type="transmembrane region" description="Helical" evidence="1">
    <location>
        <begin position="12"/>
        <end position="29"/>
    </location>
</feature>
<accession>A0ABP3CRZ3</accession>
<dbReference type="Proteomes" id="UP001501221">
    <property type="component" value="Unassembled WGS sequence"/>
</dbReference>
<keyword evidence="1" id="KW-1133">Transmembrane helix</keyword>
<comment type="caution">
    <text evidence="2">The sequence shown here is derived from an EMBL/GenBank/DDBJ whole genome shotgun (WGS) entry which is preliminary data.</text>
</comment>
<proteinExistence type="predicted"/>
<dbReference type="EMBL" id="BAAAFM010000008">
    <property type="protein sequence ID" value="GAA0213850.1"/>
    <property type="molecule type" value="Genomic_DNA"/>
</dbReference>
<name>A0ABP3CRZ3_9GAMM</name>
<reference evidence="3" key="1">
    <citation type="journal article" date="2019" name="Int. J. Syst. Evol. Microbiol.">
        <title>The Global Catalogue of Microorganisms (GCM) 10K type strain sequencing project: providing services to taxonomists for standard genome sequencing and annotation.</title>
        <authorList>
            <consortium name="The Broad Institute Genomics Platform"/>
            <consortium name="The Broad Institute Genome Sequencing Center for Infectious Disease"/>
            <person name="Wu L."/>
            <person name="Ma J."/>
        </authorList>
    </citation>
    <scope>NUCLEOTIDE SEQUENCE [LARGE SCALE GENOMIC DNA]</scope>
    <source>
        <strain evidence="3">JCM 16211</strain>
    </source>
</reference>
<evidence type="ECO:0000256" key="1">
    <source>
        <dbReference type="SAM" id="Phobius"/>
    </source>
</evidence>
<protein>
    <submittedName>
        <fullName evidence="2">Uncharacterized protein</fullName>
    </submittedName>
</protein>
<keyword evidence="1" id="KW-0812">Transmembrane</keyword>
<sequence length="50" mass="5644">MSTEKLKAQIDIFLNFFMPYPIVVMLYGFDGANFTTALGNFSDLVFTAQD</sequence>
<organism evidence="2 3">
    <name type="scientific">Kangiella japonica</name>
    <dbReference type="NCBI Taxonomy" id="647384"/>
    <lineage>
        <taxon>Bacteria</taxon>
        <taxon>Pseudomonadati</taxon>
        <taxon>Pseudomonadota</taxon>
        <taxon>Gammaproteobacteria</taxon>
        <taxon>Kangiellales</taxon>
        <taxon>Kangiellaceae</taxon>
        <taxon>Kangiella</taxon>
    </lineage>
</organism>
<evidence type="ECO:0000313" key="2">
    <source>
        <dbReference type="EMBL" id="GAA0213850.1"/>
    </source>
</evidence>
<gene>
    <name evidence="2" type="ORF">GCM10009123_21320</name>
</gene>
<keyword evidence="1" id="KW-0472">Membrane</keyword>